<comment type="caution">
    <text evidence="2">The sequence shown here is derived from an EMBL/GenBank/DDBJ whole genome shotgun (WGS) entry which is preliminary data.</text>
</comment>
<evidence type="ECO:0000313" key="3">
    <source>
        <dbReference type="Proteomes" id="UP000305539"/>
    </source>
</evidence>
<sequence>MPLNDCRIIELPKITDPRGNLTFVEGGNHIPFDIKRVYYLYDVPGGSDRGSHAHRNLHQFIIAMSGSFDIVLDDGERQRRFHLNRSYYGLYICPMMWRTLDNFSSGGVCMVLASAVYDPADYIRDHDEFMHLVHAKKGGDLNHPLETPHR</sequence>
<dbReference type="AlphaFoldDB" id="A0A4U1IDP9"/>
<proteinExistence type="predicted"/>
<gene>
    <name evidence="2" type="ORF">FAZ69_04925</name>
</gene>
<dbReference type="RefSeq" id="WP_136892816.1">
    <property type="nucleotide sequence ID" value="NZ_SWJE01000002.1"/>
</dbReference>
<dbReference type="SUPFAM" id="SSF51182">
    <property type="entry name" value="RmlC-like cupins"/>
    <property type="match status" value="1"/>
</dbReference>
<evidence type="ECO:0000313" key="2">
    <source>
        <dbReference type="EMBL" id="TKC91784.1"/>
    </source>
</evidence>
<dbReference type="InterPro" id="IPR011051">
    <property type="entry name" value="RmlC_Cupin_sf"/>
</dbReference>
<dbReference type="EMBL" id="SWJE01000002">
    <property type="protein sequence ID" value="TKC91784.1"/>
    <property type="molecule type" value="Genomic_DNA"/>
</dbReference>
<name>A0A4U1IDP9_9BURK</name>
<dbReference type="OrthoDB" id="272049at2"/>
<dbReference type="Proteomes" id="UP000305539">
    <property type="component" value="Unassembled WGS sequence"/>
</dbReference>
<dbReference type="Gene3D" id="2.60.120.10">
    <property type="entry name" value="Jelly Rolls"/>
    <property type="match status" value="1"/>
</dbReference>
<accession>A0A4U1IDP9</accession>
<feature type="domain" description="Sugar 3,4-ketoisomerase QdtA cupin" evidence="1">
    <location>
        <begin position="5"/>
        <end position="133"/>
    </location>
</feature>
<dbReference type="CDD" id="cd20292">
    <property type="entry name" value="cupin_QdtA-like"/>
    <property type="match status" value="1"/>
</dbReference>
<keyword evidence="3" id="KW-1185">Reference proteome</keyword>
<organism evidence="2 3">
    <name type="scientific">Trinickia terrae</name>
    <dbReference type="NCBI Taxonomy" id="2571161"/>
    <lineage>
        <taxon>Bacteria</taxon>
        <taxon>Pseudomonadati</taxon>
        <taxon>Pseudomonadota</taxon>
        <taxon>Betaproteobacteria</taxon>
        <taxon>Burkholderiales</taxon>
        <taxon>Burkholderiaceae</taxon>
        <taxon>Trinickia</taxon>
    </lineage>
</organism>
<evidence type="ECO:0000259" key="1">
    <source>
        <dbReference type="Pfam" id="PF05523"/>
    </source>
</evidence>
<reference evidence="2 3" key="1">
    <citation type="submission" date="2019-04" db="EMBL/GenBank/DDBJ databases">
        <title>Trinickia sp. 7GSK02, isolated from subtropical forest soil.</title>
        <authorList>
            <person name="Gao Z.-H."/>
            <person name="Qiu L.-H."/>
        </authorList>
    </citation>
    <scope>NUCLEOTIDE SEQUENCE [LARGE SCALE GENOMIC DNA]</scope>
    <source>
        <strain evidence="2 3">7GSK02</strain>
    </source>
</reference>
<protein>
    <submittedName>
        <fullName evidence="2">WxcM-like domain-containing protein</fullName>
    </submittedName>
</protein>
<dbReference type="Pfam" id="PF05523">
    <property type="entry name" value="FdtA"/>
    <property type="match status" value="1"/>
</dbReference>
<dbReference type="InterPro" id="IPR008894">
    <property type="entry name" value="QdtA_cupin_dom"/>
</dbReference>
<dbReference type="InterPro" id="IPR014710">
    <property type="entry name" value="RmlC-like_jellyroll"/>
</dbReference>